<evidence type="ECO:0000313" key="3">
    <source>
        <dbReference type="EMBL" id="KAG5178694.1"/>
    </source>
</evidence>
<protein>
    <submittedName>
        <fullName evidence="3">Uncharacterized protein</fullName>
    </submittedName>
</protein>
<gene>
    <name evidence="3" type="ORF">JKP88DRAFT_280964</name>
</gene>
<evidence type="ECO:0000313" key="4">
    <source>
        <dbReference type="Proteomes" id="UP000664859"/>
    </source>
</evidence>
<accession>A0A835YP61</accession>
<keyword evidence="4" id="KW-1185">Reference proteome</keyword>
<sequence length="551" mass="57867">MLIALNLGHAATVSGSWHRRQGCSSSAAQQLKADKKELGISQAAAVARARSAEAKLDAAVARARSAEAKLEAAARARSAEAKLEAVVARARLAAVANAGAADIKLEALKAAAARASASEVNVDELSWKAIPGIAAWTKGDPGAAAAGPAAVAEAATAAAAAAAAAEAATAAAAAVADAATAPAAAVQGVAAGPAADAAAEAAMDAATAAAAAGPGVAAAAAAGQGVAAAAAAASDADTAADEPAAKRARLGAPVRMYDEFQFKRQECLEVCAKMGLSESAVKTGLLNHHFFMERSSFVSFESKHAHDLCTDELGGVMPFTLTRDKTFLFVRERWFMAFLAIDRKVEVNGVVPPEYSTILYQLHDLLKKHTLVNQLTRTRWISHDTVNLDIDSGDSGSGNAKAAVKLRDTQFELPALHFKRLLVQLAKAGFTEEQADAASALWSWSSTINQDTFVLDGSWYTLKGSDLTRIAGTEWLNDVIMDAFLDAAMTVRKLREVQRSSNNEQWSEMEGARRKRAVDAVQERMQEGKSLIERGKRQAALKESRRQGLRW</sequence>
<evidence type="ECO:0000256" key="1">
    <source>
        <dbReference type="SAM" id="Coils"/>
    </source>
</evidence>
<feature type="coiled-coil region" evidence="1">
    <location>
        <begin position="49"/>
        <end position="76"/>
    </location>
</feature>
<dbReference type="EMBL" id="JAFCMP010000513">
    <property type="protein sequence ID" value="KAG5178694.1"/>
    <property type="molecule type" value="Genomic_DNA"/>
</dbReference>
<proteinExistence type="predicted"/>
<dbReference type="AlphaFoldDB" id="A0A835YP61"/>
<evidence type="ECO:0000256" key="2">
    <source>
        <dbReference type="SAM" id="MobiDB-lite"/>
    </source>
</evidence>
<feature type="region of interest" description="Disordered" evidence="2">
    <location>
        <begin position="527"/>
        <end position="551"/>
    </location>
</feature>
<name>A0A835YP61_9STRA</name>
<organism evidence="3 4">
    <name type="scientific">Tribonema minus</name>
    <dbReference type="NCBI Taxonomy" id="303371"/>
    <lineage>
        <taxon>Eukaryota</taxon>
        <taxon>Sar</taxon>
        <taxon>Stramenopiles</taxon>
        <taxon>Ochrophyta</taxon>
        <taxon>PX clade</taxon>
        <taxon>Xanthophyceae</taxon>
        <taxon>Tribonematales</taxon>
        <taxon>Tribonemataceae</taxon>
        <taxon>Tribonema</taxon>
    </lineage>
</organism>
<comment type="caution">
    <text evidence="3">The sequence shown here is derived from an EMBL/GenBank/DDBJ whole genome shotgun (WGS) entry which is preliminary data.</text>
</comment>
<dbReference type="Proteomes" id="UP000664859">
    <property type="component" value="Unassembled WGS sequence"/>
</dbReference>
<reference evidence="3" key="1">
    <citation type="submission" date="2021-02" db="EMBL/GenBank/DDBJ databases">
        <title>First Annotated Genome of the Yellow-green Alga Tribonema minus.</title>
        <authorList>
            <person name="Mahan K.M."/>
        </authorList>
    </citation>
    <scope>NUCLEOTIDE SEQUENCE</scope>
    <source>
        <strain evidence="3">UTEX B ZZ1240</strain>
    </source>
</reference>
<keyword evidence="1" id="KW-0175">Coiled coil</keyword>